<reference evidence="3" key="1">
    <citation type="submission" date="2019-03" db="EMBL/GenBank/DDBJ databases">
        <title>Improved annotation for the trematode Fasciola hepatica.</title>
        <authorList>
            <person name="Choi Y.-J."/>
            <person name="Martin J."/>
            <person name="Mitreva M."/>
        </authorList>
    </citation>
    <scope>NUCLEOTIDE SEQUENCE [LARGE SCALE GENOMIC DNA]</scope>
</reference>
<feature type="domain" description="Ig-like" evidence="2">
    <location>
        <begin position="45"/>
        <end position="106"/>
    </location>
</feature>
<feature type="signal peptide" evidence="1">
    <location>
        <begin position="1"/>
        <end position="20"/>
    </location>
</feature>
<dbReference type="AlphaFoldDB" id="A0A4E0RJM4"/>
<dbReference type="InterPro" id="IPR036179">
    <property type="entry name" value="Ig-like_dom_sf"/>
</dbReference>
<proteinExistence type="predicted"/>
<feature type="chain" id="PRO_5020030801" description="Ig-like domain-containing protein" evidence="1">
    <location>
        <begin position="21"/>
        <end position="209"/>
    </location>
</feature>
<organism evidence="3 4">
    <name type="scientific">Fasciola hepatica</name>
    <name type="common">Liver fluke</name>
    <dbReference type="NCBI Taxonomy" id="6192"/>
    <lineage>
        <taxon>Eukaryota</taxon>
        <taxon>Metazoa</taxon>
        <taxon>Spiralia</taxon>
        <taxon>Lophotrochozoa</taxon>
        <taxon>Platyhelminthes</taxon>
        <taxon>Trematoda</taxon>
        <taxon>Digenea</taxon>
        <taxon>Plagiorchiida</taxon>
        <taxon>Echinostomata</taxon>
        <taxon>Echinostomatoidea</taxon>
        <taxon>Fasciolidae</taxon>
        <taxon>Fasciola</taxon>
    </lineage>
</organism>
<comment type="caution">
    <text evidence="3">The sequence shown here is derived from an EMBL/GenBank/DDBJ whole genome shotgun (WGS) entry which is preliminary data.</text>
</comment>
<dbReference type="SUPFAM" id="SSF48726">
    <property type="entry name" value="Immunoglobulin"/>
    <property type="match status" value="1"/>
</dbReference>
<protein>
    <recommendedName>
        <fullName evidence="2">Ig-like domain-containing protein</fullName>
    </recommendedName>
</protein>
<dbReference type="Proteomes" id="UP000230066">
    <property type="component" value="Unassembled WGS sequence"/>
</dbReference>
<evidence type="ECO:0000313" key="4">
    <source>
        <dbReference type="Proteomes" id="UP000230066"/>
    </source>
</evidence>
<dbReference type="InterPro" id="IPR007110">
    <property type="entry name" value="Ig-like_dom"/>
</dbReference>
<gene>
    <name evidence="3" type="ORF">D915_003133</name>
</gene>
<name>A0A4E0RJM4_FASHE</name>
<keyword evidence="1" id="KW-0732">Signal</keyword>
<keyword evidence="4" id="KW-1185">Reference proteome</keyword>
<accession>A0A4E0RJM4</accession>
<sequence>MCPLLLALICSVYADTPVSGAVVTFPGLRENVLELLETGYSHQRCFVDGSAHDEYRYQWLSPDGHEVSDNAELIKDYLRRPADEGIYQCLATPTQDGSSPVTKNLTVTIAPLQTAIFIVADELKTGGFATRRAYIMQPIGASFITNEKFILTWFGPKSSFQPIGFGQKLHVTFTTSEDFGEYTLQVQGVSSRYYQKTVIKLTPKSERSI</sequence>
<dbReference type="EMBL" id="JXXN02000837">
    <property type="protein sequence ID" value="THD26174.1"/>
    <property type="molecule type" value="Genomic_DNA"/>
</dbReference>
<evidence type="ECO:0000313" key="3">
    <source>
        <dbReference type="EMBL" id="THD26174.1"/>
    </source>
</evidence>
<dbReference type="PROSITE" id="PS50835">
    <property type="entry name" value="IG_LIKE"/>
    <property type="match status" value="1"/>
</dbReference>
<evidence type="ECO:0000259" key="2">
    <source>
        <dbReference type="PROSITE" id="PS50835"/>
    </source>
</evidence>
<evidence type="ECO:0000256" key="1">
    <source>
        <dbReference type="SAM" id="SignalP"/>
    </source>
</evidence>